<organism evidence="4 5">
    <name type="scientific">Streptomyces ortus</name>
    <dbReference type="NCBI Taxonomy" id="2867268"/>
    <lineage>
        <taxon>Bacteria</taxon>
        <taxon>Bacillati</taxon>
        <taxon>Actinomycetota</taxon>
        <taxon>Actinomycetes</taxon>
        <taxon>Kitasatosporales</taxon>
        <taxon>Streptomycetaceae</taxon>
        <taxon>Streptomyces</taxon>
    </lineage>
</organism>
<keyword evidence="5" id="KW-1185">Reference proteome</keyword>
<dbReference type="RefSeq" id="WP_267026305.1">
    <property type="nucleotide sequence ID" value="NZ_JAIFZO010000002.1"/>
</dbReference>
<feature type="transmembrane region" description="Helical" evidence="2">
    <location>
        <begin position="21"/>
        <end position="39"/>
    </location>
</feature>
<dbReference type="EMBL" id="JAIFZO010000002">
    <property type="protein sequence ID" value="MCX4233358.1"/>
    <property type="molecule type" value="Genomic_DNA"/>
</dbReference>
<feature type="region of interest" description="Disordered" evidence="1">
    <location>
        <begin position="250"/>
        <end position="274"/>
    </location>
</feature>
<feature type="domain" description="DUF4097" evidence="3">
    <location>
        <begin position="59"/>
        <end position="271"/>
    </location>
</feature>
<keyword evidence="2" id="KW-0812">Transmembrane</keyword>
<dbReference type="InterPro" id="IPR025164">
    <property type="entry name" value="Toastrack_DUF4097"/>
</dbReference>
<dbReference type="Proteomes" id="UP001165590">
    <property type="component" value="Unassembled WGS sequence"/>
</dbReference>
<reference evidence="4" key="1">
    <citation type="journal article" date="2022" name="bioRxiv">
        <title>Discovery and biosynthetic assessment of Streptomyces ortus sp nov. isolated from a deep-sea sponge.</title>
        <authorList>
            <person name="Williams S.E."/>
        </authorList>
    </citation>
    <scope>NUCLEOTIDE SEQUENCE</scope>
    <source>
        <strain evidence="4">A15ISP2-DRY2</strain>
    </source>
</reference>
<evidence type="ECO:0000259" key="3">
    <source>
        <dbReference type="Pfam" id="PF13349"/>
    </source>
</evidence>
<gene>
    <name evidence="4" type="ORF">K3769_11290</name>
</gene>
<evidence type="ECO:0000256" key="1">
    <source>
        <dbReference type="SAM" id="MobiDB-lite"/>
    </source>
</evidence>
<keyword evidence="2" id="KW-1133">Transmembrane helix</keyword>
<feature type="compositionally biased region" description="Polar residues" evidence="1">
    <location>
        <begin position="251"/>
        <end position="263"/>
    </location>
</feature>
<comment type="caution">
    <text evidence="4">The sequence shown here is derived from an EMBL/GenBank/DDBJ whole genome shotgun (WGS) entry which is preliminary data.</text>
</comment>
<evidence type="ECO:0000313" key="4">
    <source>
        <dbReference type="EMBL" id="MCX4233358.1"/>
    </source>
</evidence>
<sequence length="274" mass="28706">MSGRQGSSSTGRSRSRSGWRLRGGSVAVGVGVVFVGLLASGCGNSADEDKDPETRSFALDGRTLTVDSDDSALEFVVGDVDDVQVTRWFKASVAIGKDPEISWSMEKSNEGGTLTLRVHCSGVVADCSAKHRVVVPRGVALTVKDQDGSVRATGFKEALDIRAADGSVRVEDVSGRLTVRTEDGSVRGSGIDSRRVDVNTQDGSARLEFASVPDRVSARGHDGSLTIGLPDATYRVTTGAQDGSVDVSVPRDNSSSHVVSAHTQDGKVTVRTAN</sequence>
<protein>
    <submittedName>
        <fullName evidence="4">DUF4097 domain-containing protein</fullName>
    </submittedName>
</protein>
<dbReference type="Pfam" id="PF13349">
    <property type="entry name" value="DUF4097"/>
    <property type="match status" value="1"/>
</dbReference>
<name>A0ABT3V0P0_9ACTN</name>
<evidence type="ECO:0000256" key="2">
    <source>
        <dbReference type="SAM" id="Phobius"/>
    </source>
</evidence>
<evidence type="ECO:0000313" key="5">
    <source>
        <dbReference type="Proteomes" id="UP001165590"/>
    </source>
</evidence>
<keyword evidence="2" id="KW-0472">Membrane</keyword>
<proteinExistence type="predicted"/>
<accession>A0ABT3V0P0</accession>